<keyword evidence="3 8" id="KW-0812">Transmembrane</keyword>
<dbReference type="EMBL" id="PVTV01000011">
    <property type="protein sequence ID" value="PRY98957.1"/>
    <property type="molecule type" value="Genomic_DNA"/>
</dbReference>
<comment type="function">
    <text evidence="8">Part of the outer membrane protein assembly complex, which is involved in assembly and insertion of beta-barrel proteins into the outer membrane.</text>
</comment>
<dbReference type="RefSeq" id="WP_106226307.1">
    <property type="nucleotide sequence ID" value="NZ_PVTV01000011.1"/>
</dbReference>
<keyword evidence="4 8" id="KW-0732">Signal</keyword>
<name>A0A2T0XJ84_9BURK</name>
<dbReference type="PANTHER" id="PTHR12815:SF23">
    <property type="entry name" value="OUTER MEMBRANE PROTEIN ASSEMBLY FACTOR BAMA"/>
    <property type="match status" value="1"/>
</dbReference>
<dbReference type="InterPro" id="IPR000184">
    <property type="entry name" value="Bac_surfAg_D15"/>
</dbReference>
<keyword evidence="5 8" id="KW-0677">Repeat</keyword>
<feature type="domain" description="POTRA" evidence="10">
    <location>
        <begin position="283"/>
        <end position="361"/>
    </location>
</feature>
<protein>
    <recommendedName>
        <fullName evidence="8 9">Outer membrane protein assembly factor BamA</fullName>
    </recommendedName>
</protein>
<dbReference type="NCBIfam" id="TIGR03303">
    <property type="entry name" value="OM_YaeT"/>
    <property type="match status" value="1"/>
</dbReference>
<dbReference type="PANTHER" id="PTHR12815">
    <property type="entry name" value="SORTING AND ASSEMBLY MACHINERY SAMM50 PROTEIN FAMILY MEMBER"/>
    <property type="match status" value="1"/>
</dbReference>
<dbReference type="GO" id="GO:0009279">
    <property type="term" value="C:cell outer membrane"/>
    <property type="evidence" value="ECO:0007669"/>
    <property type="project" value="UniProtKB-SubCell"/>
</dbReference>
<evidence type="ECO:0000256" key="2">
    <source>
        <dbReference type="ARBA" id="ARBA00022452"/>
    </source>
</evidence>
<dbReference type="HAMAP" id="MF_01430">
    <property type="entry name" value="OM_assembly_BamA"/>
    <property type="match status" value="1"/>
</dbReference>
<gene>
    <name evidence="8" type="primary">bamA</name>
    <name evidence="11" type="ORF">BCM14_0394</name>
</gene>
<accession>A0A2T0XJ84</accession>
<dbReference type="Gene3D" id="3.10.20.310">
    <property type="entry name" value="membrane protein fhac"/>
    <property type="match status" value="5"/>
</dbReference>
<comment type="caution">
    <text evidence="11">The sequence shown here is derived from an EMBL/GenBank/DDBJ whole genome shotgun (WGS) entry which is preliminary data.</text>
</comment>
<evidence type="ECO:0000256" key="5">
    <source>
        <dbReference type="ARBA" id="ARBA00022737"/>
    </source>
</evidence>
<keyword evidence="12" id="KW-1185">Reference proteome</keyword>
<dbReference type="PROSITE" id="PS51779">
    <property type="entry name" value="POTRA"/>
    <property type="match status" value="4"/>
</dbReference>
<feature type="domain" description="POTRA" evidence="10">
    <location>
        <begin position="41"/>
        <end position="108"/>
    </location>
</feature>
<evidence type="ECO:0000256" key="1">
    <source>
        <dbReference type="ARBA" id="ARBA00004370"/>
    </source>
</evidence>
<evidence type="ECO:0000256" key="4">
    <source>
        <dbReference type="ARBA" id="ARBA00022729"/>
    </source>
</evidence>
<dbReference type="InterPro" id="IPR023707">
    <property type="entry name" value="OM_assembly_BamA"/>
</dbReference>
<dbReference type="AlphaFoldDB" id="A0A2T0XJ84"/>
<sequence>MFARRKCSSSNCFAPLARRGRQLILALLCVMPLLASAFTPFVASDIRVEGVQRTDAGTVFSQLPFKVGQKFDDALATESIRRLYAMGLFSDVRVETNGTVAVIIVQERPTIASLAFTGMREFESKTIIDTLRQVGFGEGRVFDKAMLEQAKFELKQQYLSKGKYGVEISETITPLPRNRVGINFDIFEGKVAKIHEIKIVGNKAFDESDLLKLFTLTTPGWLTWYTNTDQYSREKLDKDIEALKSYYLDRGYLEFKAEPPQVTISPDRLDIFITVTINEGEPYTITKVKLAGNLMGLDQEIEQLVQVKADDVFNGAKTNATSKAITDYLASLGYAFANVNPNPILNKEKHTADLTFYVDPSRRVYVRRVQVAGNQRTKDSVVRREIRQAEAAWYDSNSIKLSKDRLERTAYFKEVKVATEPVPGSPDQVDLVMDVVEKPTGMLNLGVGYGQVQGVLLTAGISEQNAFGSGTNLTLQLSTSANVTTTGGNSSAVLSHTDPYFTNDGISRTTSVYYRNMVPYSNNPGTYQVRTIGTGLSFGVPITEFDRIFVGANLENSQISLSENSPATYYSYVANYGQSTNAVILNTGWAKDTRDSAVAPTKGSFTRLKMDIGTMNLQYYMLSAQQQYYMPIGRDYTLAFNALFDYGKSYSSNPYPIIKDIYAGGIGTVRGYSPNTLGPIDPVSGTYLGGSKRVVGNAQFYFPFPGSQKDRSLRWYAFADAGQVYGNNGYGIDQGIDLSQLRYSVGVGLSWESPMGPLQLSYARPLNASSTDITQNFQFQIGTGF</sequence>
<evidence type="ECO:0000256" key="7">
    <source>
        <dbReference type="ARBA" id="ARBA00023237"/>
    </source>
</evidence>
<dbReference type="Pfam" id="PF07244">
    <property type="entry name" value="POTRA"/>
    <property type="match status" value="5"/>
</dbReference>
<dbReference type="InterPro" id="IPR010827">
    <property type="entry name" value="BamA/TamA_POTRA"/>
</dbReference>
<dbReference type="OrthoDB" id="9803054at2"/>
<reference evidence="11 12" key="1">
    <citation type="submission" date="2018-03" db="EMBL/GenBank/DDBJ databases">
        <title>Genomic Encyclopedia of Type Strains, Phase III (KMG-III): the genomes of soil and plant-associated and newly described type strains.</title>
        <authorList>
            <person name="Whitman W."/>
        </authorList>
    </citation>
    <scope>NUCLEOTIDE SEQUENCE [LARGE SCALE GENOMIC DNA]</scope>
    <source>
        <strain evidence="11 12">MWH-P2sevCIIIb</strain>
    </source>
</reference>
<dbReference type="GO" id="GO:0043165">
    <property type="term" value="P:Gram-negative-bacterium-type cell outer membrane assembly"/>
    <property type="evidence" value="ECO:0007669"/>
    <property type="project" value="UniProtKB-UniRule"/>
</dbReference>
<feature type="domain" description="POTRA" evidence="10">
    <location>
        <begin position="364"/>
        <end position="438"/>
    </location>
</feature>
<keyword evidence="2 8" id="KW-1134">Transmembrane beta strand</keyword>
<evidence type="ECO:0000256" key="9">
    <source>
        <dbReference type="NCBIfam" id="TIGR03303"/>
    </source>
</evidence>
<organism evidence="11 12">
    <name type="scientific">Jezberella montanilacus</name>
    <dbReference type="NCBI Taxonomy" id="323426"/>
    <lineage>
        <taxon>Bacteria</taxon>
        <taxon>Pseudomonadati</taxon>
        <taxon>Pseudomonadota</taxon>
        <taxon>Betaproteobacteria</taxon>
        <taxon>Burkholderiales</taxon>
        <taxon>Alcaligenaceae</taxon>
        <taxon>Jezberella</taxon>
    </lineage>
</organism>
<proteinExistence type="inferred from homology"/>
<keyword evidence="6 8" id="KW-0472">Membrane</keyword>
<evidence type="ECO:0000313" key="11">
    <source>
        <dbReference type="EMBL" id="PRY98957.1"/>
    </source>
</evidence>
<evidence type="ECO:0000256" key="8">
    <source>
        <dbReference type="HAMAP-Rule" id="MF_01430"/>
    </source>
</evidence>
<dbReference type="Proteomes" id="UP000238308">
    <property type="component" value="Unassembled WGS sequence"/>
</dbReference>
<feature type="domain" description="POTRA" evidence="10">
    <location>
        <begin position="192"/>
        <end position="280"/>
    </location>
</feature>
<keyword evidence="7 8" id="KW-0998">Cell outer membrane</keyword>
<dbReference type="Gene3D" id="2.40.160.50">
    <property type="entry name" value="membrane protein fhac: a member of the omp85/tpsb transporter family"/>
    <property type="match status" value="1"/>
</dbReference>
<evidence type="ECO:0000256" key="6">
    <source>
        <dbReference type="ARBA" id="ARBA00023136"/>
    </source>
</evidence>
<comment type="subunit">
    <text evidence="8">Part of the Bam complex.</text>
</comment>
<dbReference type="InterPro" id="IPR039910">
    <property type="entry name" value="D15-like"/>
</dbReference>
<evidence type="ECO:0000259" key="10">
    <source>
        <dbReference type="PROSITE" id="PS51779"/>
    </source>
</evidence>
<dbReference type="PIRSF" id="PIRSF006076">
    <property type="entry name" value="OM_assembly_OMP85"/>
    <property type="match status" value="1"/>
</dbReference>
<dbReference type="Pfam" id="PF01103">
    <property type="entry name" value="Omp85"/>
    <property type="match status" value="1"/>
</dbReference>
<comment type="similarity">
    <text evidence="8">Belongs to the BamA family.</text>
</comment>
<evidence type="ECO:0000256" key="3">
    <source>
        <dbReference type="ARBA" id="ARBA00022692"/>
    </source>
</evidence>
<dbReference type="InterPro" id="IPR034746">
    <property type="entry name" value="POTRA"/>
</dbReference>
<evidence type="ECO:0000313" key="12">
    <source>
        <dbReference type="Proteomes" id="UP000238308"/>
    </source>
</evidence>
<comment type="subcellular location">
    <subcellularLocation>
        <location evidence="8">Cell outer membrane</location>
    </subcellularLocation>
    <subcellularLocation>
        <location evidence="1">Membrane</location>
    </subcellularLocation>
</comment>
<dbReference type="GO" id="GO:0051205">
    <property type="term" value="P:protein insertion into membrane"/>
    <property type="evidence" value="ECO:0007669"/>
    <property type="project" value="UniProtKB-UniRule"/>
</dbReference>